<sequence length="510" mass="57117">MPFISSETLKANQAQFPAFFYPSALVDFAYCDSPEVREITRESGLSLYFSAETLRTIFHPFTPDQTKGDSFPLTEAQIQKIFDAAEPYLAKNNHSVLHARSVDPPDDGVVHRSEASQVVKSGFKRRKVSVDAWTPSSMKRVEDIIRDQSSKIEPTVTDLLVVQKKDQTPSSTHINYEHGQSVKTEHDNVADDVNNGPKKHKNKVISNRTAELEVSGVSDEYIPTARPLLLVYPKGHLVLPDLTGPEMEELDGIDRVQASFQTSVIIPTSILHQTGEPFHRSSLLFDLDESLFNLGTKLTAQNTHFNFADLVTISHTIQLPTIHDQACISLLSAEEPDTTNIELPLDLKFIPAMNNIFAVSGNNSDNLLKLNIIFSWYNFSFIGLGLMLQRLNDLLRHMELIESSYAQTRANFLQTMENLQTTGADPIMVLEALRLGEPEHCSISVEEMTTLATLFNWSSPLNFQKLDTAVSHSTAKWLQLLRKLHSGKTTLDNQGNDSIFFTTPKCKLSE</sequence>
<comment type="caution">
    <text evidence="1">The sequence shown here is derived from an EMBL/GenBank/DDBJ whole genome shotgun (WGS) entry which is preliminary data.</text>
</comment>
<keyword evidence="2" id="KW-1185">Reference proteome</keyword>
<dbReference type="Proteomes" id="UP001163835">
    <property type="component" value="Unassembled WGS sequence"/>
</dbReference>
<evidence type="ECO:0000313" key="2">
    <source>
        <dbReference type="Proteomes" id="UP001163835"/>
    </source>
</evidence>
<reference evidence="1" key="1">
    <citation type="submission" date="2022-09" db="EMBL/GenBank/DDBJ databases">
        <title>A Global Phylogenomic Analysis of the Shiitake Genus Lentinula.</title>
        <authorList>
            <consortium name="DOE Joint Genome Institute"/>
            <person name="Sierra-Patev S."/>
            <person name="Min B."/>
            <person name="Naranjo-Ortiz M."/>
            <person name="Looney B."/>
            <person name="Konkel Z."/>
            <person name="Slot J.C."/>
            <person name="Sakamoto Y."/>
            <person name="Steenwyk J.L."/>
            <person name="Rokas A."/>
            <person name="Carro J."/>
            <person name="Camarero S."/>
            <person name="Ferreira P."/>
            <person name="Molpeceres G."/>
            <person name="Ruiz-Duenas F.J."/>
            <person name="Serrano A."/>
            <person name="Henrissat B."/>
            <person name="Drula E."/>
            <person name="Hughes K.W."/>
            <person name="Mata J.L."/>
            <person name="Ishikawa N.K."/>
            <person name="Vargas-Isla R."/>
            <person name="Ushijima S."/>
            <person name="Smith C.A."/>
            <person name="Ahrendt S."/>
            <person name="Andreopoulos W."/>
            <person name="He G."/>
            <person name="Labutti K."/>
            <person name="Lipzen A."/>
            <person name="Ng V."/>
            <person name="Riley R."/>
            <person name="Sandor L."/>
            <person name="Barry K."/>
            <person name="Martinez A.T."/>
            <person name="Xiao Y."/>
            <person name="Gibbons J.G."/>
            <person name="Terashima K."/>
            <person name="Grigoriev I.V."/>
            <person name="Hibbett D.S."/>
        </authorList>
    </citation>
    <scope>NUCLEOTIDE SEQUENCE</scope>
    <source>
        <strain evidence="1">TMI1499</strain>
    </source>
</reference>
<protein>
    <submittedName>
        <fullName evidence="1">Uncharacterized protein</fullName>
    </submittedName>
</protein>
<proteinExistence type="predicted"/>
<organism evidence="1 2">
    <name type="scientific">Lentinula aff. lateritia</name>
    <dbReference type="NCBI Taxonomy" id="2804960"/>
    <lineage>
        <taxon>Eukaryota</taxon>
        <taxon>Fungi</taxon>
        <taxon>Dikarya</taxon>
        <taxon>Basidiomycota</taxon>
        <taxon>Agaricomycotina</taxon>
        <taxon>Agaricomycetes</taxon>
        <taxon>Agaricomycetidae</taxon>
        <taxon>Agaricales</taxon>
        <taxon>Marasmiineae</taxon>
        <taxon>Omphalotaceae</taxon>
        <taxon>Lentinula</taxon>
    </lineage>
</organism>
<dbReference type="EMBL" id="MU795271">
    <property type="protein sequence ID" value="KAJ3807831.1"/>
    <property type="molecule type" value="Genomic_DNA"/>
</dbReference>
<evidence type="ECO:0000313" key="1">
    <source>
        <dbReference type="EMBL" id="KAJ3807831.1"/>
    </source>
</evidence>
<name>A0ACC1TU22_9AGAR</name>
<accession>A0ACC1TU22</accession>
<gene>
    <name evidence="1" type="ORF">F5876DRAFT_79342</name>
</gene>